<keyword evidence="1" id="KW-0472">Membrane</keyword>
<dbReference type="SUPFAM" id="SSF52087">
    <property type="entry name" value="CRAL/TRIO domain"/>
    <property type="match status" value="1"/>
</dbReference>
<feature type="domain" description="CRAL-TRIO" evidence="2">
    <location>
        <begin position="128"/>
        <end position="303"/>
    </location>
</feature>
<dbReference type="InterPro" id="IPR051064">
    <property type="entry name" value="SEC14/CRAL-TRIO_domain"/>
</dbReference>
<dbReference type="InterPro" id="IPR011074">
    <property type="entry name" value="CRAL/TRIO_N_dom"/>
</dbReference>
<dbReference type="SUPFAM" id="SSF101576">
    <property type="entry name" value="Supernatant protein factor (SPF), C-terminal domain"/>
    <property type="match status" value="1"/>
</dbReference>
<dbReference type="SMART" id="SM01100">
    <property type="entry name" value="CRAL_TRIO_N"/>
    <property type="match status" value="1"/>
</dbReference>
<dbReference type="Pfam" id="PF00650">
    <property type="entry name" value="CRAL_TRIO"/>
    <property type="match status" value="1"/>
</dbReference>
<dbReference type="InterPro" id="IPR036865">
    <property type="entry name" value="CRAL-TRIO_dom_sf"/>
</dbReference>
<gene>
    <name evidence="4" type="primary">SEC14L2</name>
    <name evidence="4" type="ORF">TNCT_680471</name>
</gene>
<dbReference type="InterPro" id="IPR036273">
    <property type="entry name" value="CRAL/TRIO_N_dom_sf"/>
</dbReference>
<evidence type="ECO:0000256" key="1">
    <source>
        <dbReference type="SAM" id="Phobius"/>
    </source>
</evidence>
<feature type="domain" description="GOLD" evidence="3">
    <location>
        <begin position="320"/>
        <end position="438"/>
    </location>
</feature>
<dbReference type="PRINTS" id="PR00180">
    <property type="entry name" value="CRETINALDHBP"/>
</dbReference>
<dbReference type="PROSITE" id="PS50191">
    <property type="entry name" value="CRAL_TRIO"/>
    <property type="match status" value="1"/>
</dbReference>
<dbReference type="PANTHER" id="PTHR23324">
    <property type="entry name" value="SEC14 RELATED PROTEIN"/>
    <property type="match status" value="1"/>
</dbReference>
<comment type="caution">
    <text evidence="4">The sequence shown here is derived from an EMBL/GenBank/DDBJ whole genome shotgun (WGS) entry which is preliminary data.</text>
</comment>
<dbReference type="PANTHER" id="PTHR23324:SF83">
    <property type="entry name" value="SEC14-LIKE PROTEIN 2"/>
    <property type="match status" value="1"/>
</dbReference>
<organism evidence="4 5">
    <name type="scientific">Trichonephila clavata</name>
    <name type="common">Joro spider</name>
    <name type="synonym">Nephila clavata</name>
    <dbReference type="NCBI Taxonomy" id="2740835"/>
    <lineage>
        <taxon>Eukaryota</taxon>
        <taxon>Metazoa</taxon>
        <taxon>Ecdysozoa</taxon>
        <taxon>Arthropoda</taxon>
        <taxon>Chelicerata</taxon>
        <taxon>Arachnida</taxon>
        <taxon>Araneae</taxon>
        <taxon>Araneomorphae</taxon>
        <taxon>Entelegynae</taxon>
        <taxon>Araneoidea</taxon>
        <taxon>Nephilidae</taxon>
        <taxon>Trichonephila</taxon>
    </lineage>
</organism>
<dbReference type="GO" id="GO:0005737">
    <property type="term" value="C:cytoplasm"/>
    <property type="evidence" value="ECO:0007669"/>
    <property type="project" value="TreeGrafter"/>
</dbReference>
<dbReference type="InterPro" id="IPR009038">
    <property type="entry name" value="GOLD_dom"/>
</dbReference>
<dbReference type="AlphaFoldDB" id="A0A8X6IUQ6"/>
<feature type="transmembrane region" description="Helical" evidence="1">
    <location>
        <begin position="241"/>
        <end position="262"/>
    </location>
</feature>
<dbReference type="SUPFAM" id="SSF46938">
    <property type="entry name" value="CRAL/TRIO N-terminal domain"/>
    <property type="match status" value="1"/>
</dbReference>
<keyword evidence="1" id="KW-1133">Transmembrane helix</keyword>
<evidence type="ECO:0000259" key="2">
    <source>
        <dbReference type="PROSITE" id="PS50191"/>
    </source>
</evidence>
<dbReference type="Gene3D" id="3.40.525.10">
    <property type="entry name" value="CRAL-TRIO lipid binding domain"/>
    <property type="match status" value="1"/>
</dbReference>
<keyword evidence="1" id="KW-0812">Transmembrane</keyword>
<protein>
    <submittedName>
        <fullName evidence="4">SEC14-like protein 2</fullName>
    </submittedName>
</protein>
<dbReference type="EMBL" id="BMAO01015389">
    <property type="protein sequence ID" value="GFR01433.1"/>
    <property type="molecule type" value="Genomic_DNA"/>
</dbReference>
<dbReference type="OrthoDB" id="1434354at2759"/>
<dbReference type="CDD" id="cd00170">
    <property type="entry name" value="SEC14"/>
    <property type="match status" value="1"/>
</dbReference>
<dbReference type="Proteomes" id="UP000887116">
    <property type="component" value="Unassembled WGS sequence"/>
</dbReference>
<dbReference type="Gene3D" id="2.60.120.680">
    <property type="entry name" value="GOLD domain"/>
    <property type="match status" value="1"/>
</dbReference>
<dbReference type="PROSITE" id="PS50866">
    <property type="entry name" value="GOLD"/>
    <property type="match status" value="1"/>
</dbReference>
<sequence>MKLAVHSKKVDLISFTYFLLVVSSVSFYCYLTDLFIGLIRQKLKTFFLERKMHDLEGLTVKEKEAINELKRRVSNEITNPELKNDPYLYLRFLRARDHNLDLAENMLRNHIAWRIANQIDSILTTYEAEEVVIKYIPLSRFGFDKDGAVVRYFDFGNMDAKGVLKSCKTSAAIKGIVQMFEDDVSAMKKQSEKLGKNFQQWTYILDFDNYSFAKATHKTTLEALVQLFMQYEANYPERLKAVYIINASVYFTLVFAIIKPLLSGNTIQKISIFGKDGWKEILQKNIGTSNLPAFLGGDMTDPDGNPQCNTKVKHGAVVPKEYYMTKSTRRVKNQPGMKKITVSRKSKVPLELDVKEAGSTIEWEFETECRDIGFGLLYKESDNNKDPTVELIPKQRIDTHFSSEMGMFLCEKPGKYILMFDNSYSWIHQKEIYCKAEVIVPKNKEIELND</sequence>
<proteinExistence type="predicted"/>
<dbReference type="InterPro" id="IPR001251">
    <property type="entry name" value="CRAL-TRIO_dom"/>
</dbReference>
<evidence type="ECO:0000313" key="5">
    <source>
        <dbReference type="Proteomes" id="UP000887116"/>
    </source>
</evidence>
<evidence type="ECO:0000259" key="3">
    <source>
        <dbReference type="PROSITE" id="PS50866"/>
    </source>
</evidence>
<reference evidence="4" key="1">
    <citation type="submission" date="2020-07" db="EMBL/GenBank/DDBJ databases">
        <title>Multicomponent nature underlies the extraordinary mechanical properties of spider dragline silk.</title>
        <authorList>
            <person name="Kono N."/>
            <person name="Nakamura H."/>
            <person name="Mori M."/>
            <person name="Yoshida Y."/>
            <person name="Ohtoshi R."/>
            <person name="Malay A.D."/>
            <person name="Moran D.A.P."/>
            <person name="Tomita M."/>
            <person name="Numata K."/>
            <person name="Arakawa K."/>
        </authorList>
    </citation>
    <scope>NUCLEOTIDE SEQUENCE</scope>
</reference>
<accession>A0A8X6IUQ6</accession>
<dbReference type="SMART" id="SM00516">
    <property type="entry name" value="SEC14"/>
    <property type="match status" value="1"/>
</dbReference>
<feature type="transmembrane region" description="Helical" evidence="1">
    <location>
        <begin position="12"/>
        <end position="36"/>
    </location>
</feature>
<evidence type="ECO:0000313" key="4">
    <source>
        <dbReference type="EMBL" id="GFR01433.1"/>
    </source>
</evidence>
<name>A0A8X6IUQ6_TRICU</name>
<dbReference type="InterPro" id="IPR036598">
    <property type="entry name" value="GOLD_dom_sf"/>
</dbReference>
<keyword evidence="5" id="KW-1185">Reference proteome</keyword>